<evidence type="ECO:0000313" key="1">
    <source>
        <dbReference type="EMBL" id="QYY43389.1"/>
    </source>
</evidence>
<accession>A0ABX8YE57</accession>
<proteinExistence type="predicted"/>
<organism evidence="1 2">
    <name type="scientific">Aneurinibacillus thermoaerophilus</name>
    <dbReference type="NCBI Taxonomy" id="143495"/>
    <lineage>
        <taxon>Bacteria</taxon>
        <taxon>Bacillati</taxon>
        <taxon>Bacillota</taxon>
        <taxon>Bacilli</taxon>
        <taxon>Bacillales</taxon>
        <taxon>Paenibacillaceae</taxon>
        <taxon>Aneurinibacillus group</taxon>
        <taxon>Aneurinibacillus</taxon>
    </lineage>
</organism>
<sequence length="73" mass="8233">MAAEGTSRRKIAKMLGISISTVNRVVKGKGVSEDLLEHFEQEDRLFFYISKGDDFTEQVGIMKQRKEVKGDAI</sequence>
<dbReference type="RefSeq" id="WP_057899754.1">
    <property type="nucleotide sequence ID" value="NZ_CP175539.1"/>
</dbReference>
<reference evidence="1 2" key="1">
    <citation type="submission" date="2021-08" db="EMBL/GenBank/DDBJ databases">
        <title>Complete genome sequence of the strain Aneurinibacillus thermoaerophilus CCM 8960.</title>
        <authorList>
            <person name="Musilova J."/>
            <person name="Kourilova X."/>
            <person name="Pernicova I."/>
            <person name="Bezdicek M."/>
            <person name="Lengerova M."/>
            <person name="Obruca S."/>
            <person name="Sedlar K."/>
        </authorList>
    </citation>
    <scope>NUCLEOTIDE SEQUENCE [LARGE SCALE GENOMIC DNA]</scope>
    <source>
        <strain evidence="1 2">CCM 8960</strain>
    </source>
</reference>
<dbReference type="EMBL" id="CP080764">
    <property type="protein sequence ID" value="QYY43389.1"/>
    <property type="molecule type" value="Genomic_DNA"/>
</dbReference>
<evidence type="ECO:0000313" key="2">
    <source>
        <dbReference type="Proteomes" id="UP000826616"/>
    </source>
</evidence>
<gene>
    <name evidence="1" type="ORF">K3F53_03815</name>
</gene>
<dbReference type="Proteomes" id="UP000826616">
    <property type="component" value="Chromosome"/>
</dbReference>
<dbReference type="Gene3D" id="1.10.10.60">
    <property type="entry name" value="Homeodomain-like"/>
    <property type="match status" value="1"/>
</dbReference>
<name>A0ABX8YE57_ANETH</name>
<keyword evidence="2" id="KW-1185">Reference proteome</keyword>
<protein>
    <submittedName>
        <fullName evidence="1">Helix-turn-helix domain-containing protein</fullName>
    </submittedName>
</protein>